<dbReference type="InterPro" id="IPR007345">
    <property type="entry name" value="Polysacch_pyruvyl_Trfase"/>
</dbReference>
<reference evidence="2" key="2">
    <citation type="journal article" date="2022" name="Sci. Total Environ.">
        <title>Prevalence, transmission, and molecular epidemiology of tet(X)-positive bacteria among humans, animals, and environmental niches in China: An epidemiological, and genomic-based study.</title>
        <authorList>
            <person name="Dong N."/>
            <person name="Zeng Y."/>
            <person name="Cai C."/>
            <person name="Sun C."/>
            <person name="Lu J."/>
            <person name="Liu C."/>
            <person name="Zhou H."/>
            <person name="Sun Q."/>
            <person name="Shu L."/>
            <person name="Wang H."/>
            <person name="Wang Y."/>
            <person name="Wang S."/>
            <person name="Wu C."/>
            <person name="Chan E.W."/>
            <person name="Chen G."/>
            <person name="Shen Z."/>
            <person name="Chen S."/>
            <person name="Zhang R."/>
        </authorList>
    </citation>
    <scope>NUCLEOTIDE SEQUENCE</scope>
    <source>
        <strain evidence="2">DF49-4</strain>
    </source>
</reference>
<name>A0AB35M5S6_9GAMM</name>
<dbReference type="GO" id="GO:0016740">
    <property type="term" value="F:transferase activity"/>
    <property type="evidence" value="ECO:0007669"/>
    <property type="project" value="UniProtKB-KW"/>
</dbReference>
<dbReference type="Proteomes" id="UP001174419">
    <property type="component" value="Unassembled WGS sequence"/>
</dbReference>
<dbReference type="RefSeq" id="WP_286381389.1">
    <property type="nucleotide sequence ID" value="NZ_JACANG010000028.1"/>
</dbReference>
<keyword evidence="2" id="KW-0808">Transferase</keyword>
<accession>A0AB35M5S6</accession>
<proteinExistence type="predicted"/>
<dbReference type="EMBL" id="JACANG010000028">
    <property type="protein sequence ID" value="MDM1719802.1"/>
    <property type="molecule type" value="Genomic_DNA"/>
</dbReference>
<evidence type="ECO:0000313" key="2">
    <source>
        <dbReference type="EMBL" id="MDM1719802.1"/>
    </source>
</evidence>
<organism evidence="2 3">
    <name type="scientific">Acinetobacter towneri</name>
    <dbReference type="NCBI Taxonomy" id="202956"/>
    <lineage>
        <taxon>Bacteria</taxon>
        <taxon>Pseudomonadati</taxon>
        <taxon>Pseudomonadota</taxon>
        <taxon>Gammaproteobacteria</taxon>
        <taxon>Moraxellales</taxon>
        <taxon>Moraxellaceae</taxon>
        <taxon>Acinetobacter</taxon>
    </lineage>
</organism>
<protein>
    <submittedName>
        <fullName evidence="2">Polysaccharide pyruvyl transferase family protein</fullName>
    </submittedName>
</protein>
<reference evidence="2" key="1">
    <citation type="submission" date="2020-06" db="EMBL/GenBank/DDBJ databases">
        <authorList>
            <person name="Dong N."/>
        </authorList>
    </citation>
    <scope>NUCLEOTIDE SEQUENCE</scope>
    <source>
        <strain evidence="2">DF49-4</strain>
    </source>
</reference>
<dbReference type="Pfam" id="PF04230">
    <property type="entry name" value="PS_pyruv_trans"/>
    <property type="match status" value="1"/>
</dbReference>
<evidence type="ECO:0000313" key="3">
    <source>
        <dbReference type="Proteomes" id="UP001174419"/>
    </source>
</evidence>
<comment type="caution">
    <text evidence="2">The sequence shown here is derived from an EMBL/GenBank/DDBJ whole genome shotgun (WGS) entry which is preliminary data.</text>
</comment>
<feature type="domain" description="Polysaccharide pyruvyl transferase" evidence="1">
    <location>
        <begin position="15"/>
        <end position="317"/>
    </location>
</feature>
<evidence type="ECO:0000259" key="1">
    <source>
        <dbReference type="Pfam" id="PF04230"/>
    </source>
</evidence>
<dbReference type="AlphaFoldDB" id="A0AB35M5S6"/>
<gene>
    <name evidence="2" type="ORF">HX110_11875</name>
</gene>
<sequence length="379" mass="44680">MTKKIAILTQPLHVNFGGTLQAFALQKTLISMGYEVETLNYNLKKSSDLKKILSSLKHKILSNKSIFPFFEKELQIVRAEHNKFIKNNLKYSKSLYSHQDLKNYIESQSFDAVIIGSDQVWRVAYSPRIESFFLDFLSHNNQIKKITYSASFGIDQWQFDENKTIEIKRLLRKFQSVSVREKSAVELCQQYLDIEVKHTLDPTLLLEAKEYLELLNPKQKNINNIGKIFVYVLDKNKSKEKMIENISRELDKEIFYNQPEKNNKNSYFIKDLEPYIYPPIESWIESFFDADFIITDSFHGTVFSILFNKEFIVINNEDRGNARFESLLELFDLKDRLVSCHDEGYLKLIRKKTDFEQVNKKLNKLRLDSSKWLEDSLLN</sequence>